<evidence type="ECO:0000313" key="3">
    <source>
        <dbReference type="EMBL" id="KAF1976171.1"/>
    </source>
</evidence>
<sequence>MVPRDSFLWLSAPRAQCVLYWVFRSRVQTRSIHASSPILKQRSFPAAYYRGGTSRAIIFRKQDLPPEESWPAILRGVINSPDPNGRQLNGMGGGVSSLSKVCVVGPSARDDADVDYMFAAIGVKEPEVDFSSNCGNMSSAVGPFAVNAGLVHKDDGHCTVRIHNTNTGKIIHSKFSVEDGEAKVDGPFAIDGVAGTGAKIELAFIDPAGSKTGKTLPTGNIVDVINNVRVTCIDVGNPAVFVQAPSLGVEGGILADAIDAHPDLLPRLDSIRRQAAVAMGIAKSLDTVLGSIPKVAMVAAPCTHKLVSGETVNEEDCDLLVRAISVGQPHRAVPITVAMAIAVASRLEGSVVKEVTSSTPVDEDGVTLGHNSGKLLVGANFDTNGTVTDATVFRTARRIMEGIVYAD</sequence>
<organism evidence="3 4">
    <name type="scientific">Bimuria novae-zelandiae CBS 107.79</name>
    <dbReference type="NCBI Taxonomy" id="1447943"/>
    <lineage>
        <taxon>Eukaryota</taxon>
        <taxon>Fungi</taxon>
        <taxon>Dikarya</taxon>
        <taxon>Ascomycota</taxon>
        <taxon>Pezizomycotina</taxon>
        <taxon>Dothideomycetes</taxon>
        <taxon>Pleosporomycetidae</taxon>
        <taxon>Pleosporales</taxon>
        <taxon>Massarineae</taxon>
        <taxon>Didymosphaeriaceae</taxon>
        <taxon>Bimuria</taxon>
    </lineage>
</organism>
<keyword evidence="4" id="KW-1185">Reference proteome</keyword>
<reference evidence="3" key="1">
    <citation type="journal article" date="2020" name="Stud. Mycol.">
        <title>101 Dothideomycetes genomes: a test case for predicting lifestyles and emergence of pathogens.</title>
        <authorList>
            <person name="Haridas S."/>
            <person name="Albert R."/>
            <person name="Binder M."/>
            <person name="Bloem J."/>
            <person name="Labutti K."/>
            <person name="Salamov A."/>
            <person name="Andreopoulos B."/>
            <person name="Baker S."/>
            <person name="Barry K."/>
            <person name="Bills G."/>
            <person name="Bluhm B."/>
            <person name="Cannon C."/>
            <person name="Castanera R."/>
            <person name="Culley D."/>
            <person name="Daum C."/>
            <person name="Ezra D."/>
            <person name="Gonzalez J."/>
            <person name="Henrissat B."/>
            <person name="Kuo A."/>
            <person name="Liang C."/>
            <person name="Lipzen A."/>
            <person name="Lutzoni F."/>
            <person name="Magnuson J."/>
            <person name="Mondo S."/>
            <person name="Nolan M."/>
            <person name="Ohm R."/>
            <person name="Pangilinan J."/>
            <person name="Park H.-J."/>
            <person name="Ramirez L."/>
            <person name="Alfaro M."/>
            <person name="Sun H."/>
            <person name="Tritt A."/>
            <person name="Yoshinaga Y."/>
            <person name="Zwiers L.-H."/>
            <person name="Turgeon B."/>
            <person name="Goodwin S."/>
            <person name="Spatafora J."/>
            <person name="Crous P."/>
            <person name="Grigoriev I."/>
        </authorList>
    </citation>
    <scope>NUCLEOTIDE SEQUENCE</scope>
    <source>
        <strain evidence="3">CBS 107.79</strain>
    </source>
</reference>
<dbReference type="PANTHER" id="PTHR43709">
    <property type="entry name" value="ACONITATE ISOMERASE-RELATED"/>
    <property type="match status" value="1"/>
</dbReference>
<keyword evidence="2" id="KW-0413">Isomerase</keyword>
<evidence type="ECO:0000256" key="1">
    <source>
        <dbReference type="ARBA" id="ARBA00007673"/>
    </source>
</evidence>
<dbReference type="OrthoDB" id="10267539at2759"/>
<gene>
    <name evidence="3" type="ORF">BU23DRAFT_551656</name>
</gene>
<dbReference type="Pfam" id="PF04303">
    <property type="entry name" value="PrpF"/>
    <property type="match status" value="1"/>
</dbReference>
<accession>A0A6A5VG83</accession>
<dbReference type="InterPro" id="IPR007400">
    <property type="entry name" value="PrpF-like"/>
</dbReference>
<dbReference type="PANTHER" id="PTHR43709:SF2">
    <property type="entry name" value="DUF453 DOMAIN PROTEIN (AFU_ORTHOLOGUE AFUA_6G00360)"/>
    <property type="match status" value="1"/>
</dbReference>
<dbReference type="EMBL" id="ML976667">
    <property type="protein sequence ID" value="KAF1976171.1"/>
    <property type="molecule type" value="Genomic_DNA"/>
</dbReference>
<dbReference type="Gene3D" id="3.10.310.10">
    <property type="entry name" value="Diaminopimelate Epimerase, Chain A, domain 1"/>
    <property type="match status" value="2"/>
</dbReference>
<dbReference type="GO" id="GO:0016853">
    <property type="term" value="F:isomerase activity"/>
    <property type="evidence" value="ECO:0007669"/>
    <property type="project" value="UniProtKB-KW"/>
</dbReference>
<name>A0A6A5VG83_9PLEO</name>
<evidence type="ECO:0000313" key="4">
    <source>
        <dbReference type="Proteomes" id="UP000800036"/>
    </source>
</evidence>
<proteinExistence type="inferred from homology"/>
<protein>
    <submittedName>
        <fullName evidence="3">DUF453 domain protein</fullName>
    </submittedName>
</protein>
<dbReference type="AlphaFoldDB" id="A0A6A5VG83"/>
<evidence type="ECO:0000256" key="2">
    <source>
        <dbReference type="ARBA" id="ARBA00023235"/>
    </source>
</evidence>
<dbReference type="SUPFAM" id="SSF54506">
    <property type="entry name" value="Diaminopimelate epimerase-like"/>
    <property type="match status" value="2"/>
</dbReference>
<comment type="similarity">
    <text evidence="1">Belongs to the PrpF family.</text>
</comment>
<dbReference type="Proteomes" id="UP000800036">
    <property type="component" value="Unassembled WGS sequence"/>
</dbReference>